<dbReference type="Gene3D" id="3.75.10.10">
    <property type="entry name" value="L-arginine/glycine Amidinotransferase, Chain A"/>
    <property type="match status" value="1"/>
</dbReference>
<reference evidence="3 4" key="1">
    <citation type="submission" date="2021-02" db="EMBL/GenBank/DDBJ databases">
        <title>Whole genome sequencing of Streptomyces actuosus VRA1.</title>
        <authorList>
            <person name="Sen G."/>
            <person name="Sen A."/>
        </authorList>
    </citation>
    <scope>NUCLEOTIDE SEQUENCE [LARGE SCALE GENOMIC DNA]</scope>
    <source>
        <strain evidence="3 4">VRA1</strain>
    </source>
</reference>
<dbReference type="SUPFAM" id="SSF55909">
    <property type="entry name" value="Pentein"/>
    <property type="match status" value="1"/>
</dbReference>
<dbReference type="InterPro" id="IPR007466">
    <property type="entry name" value="Peptidyl-Arg-deiminase_porph"/>
</dbReference>
<protein>
    <submittedName>
        <fullName evidence="3">Agmatine deiminase family protein</fullName>
    </submittedName>
</protein>
<dbReference type="Proteomes" id="UP000788262">
    <property type="component" value="Unassembled WGS sequence"/>
</dbReference>
<evidence type="ECO:0000256" key="2">
    <source>
        <dbReference type="SAM" id="MobiDB-lite"/>
    </source>
</evidence>
<gene>
    <name evidence="3" type="ORF">JS756_30860</name>
</gene>
<organism evidence="3 4">
    <name type="scientific">Streptomyces actuosus</name>
    <dbReference type="NCBI Taxonomy" id="1885"/>
    <lineage>
        <taxon>Bacteria</taxon>
        <taxon>Bacillati</taxon>
        <taxon>Actinomycetota</taxon>
        <taxon>Actinomycetes</taxon>
        <taxon>Kitasatosporales</taxon>
        <taxon>Streptomycetaceae</taxon>
        <taxon>Streptomyces</taxon>
    </lineage>
</organism>
<evidence type="ECO:0000313" key="3">
    <source>
        <dbReference type="EMBL" id="MBN0048426.1"/>
    </source>
</evidence>
<dbReference type="RefSeq" id="WP_205386559.1">
    <property type="nucleotide sequence ID" value="NZ_JAFFZS010000039.1"/>
</dbReference>
<sequence length="79" mass="8527">MWCGAGANPSRPSTAKGAATRTRQQAAAVIGDPCPDREIVPWEIHAVVEGGGGIHCVTQQQPKAREGRWFVKLFDSRRG</sequence>
<feature type="region of interest" description="Disordered" evidence="2">
    <location>
        <begin position="1"/>
        <end position="22"/>
    </location>
</feature>
<name>A0ABS2VZL2_STRAS</name>
<comment type="caution">
    <text evidence="3">The sequence shown here is derived from an EMBL/GenBank/DDBJ whole genome shotgun (WGS) entry which is preliminary data.</text>
</comment>
<evidence type="ECO:0000256" key="1">
    <source>
        <dbReference type="ARBA" id="ARBA00022801"/>
    </source>
</evidence>
<dbReference type="EMBL" id="JAFFZS010000039">
    <property type="protein sequence ID" value="MBN0048426.1"/>
    <property type="molecule type" value="Genomic_DNA"/>
</dbReference>
<keyword evidence="1" id="KW-0378">Hydrolase</keyword>
<dbReference type="Pfam" id="PF04371">
    <property type="entry name" value="PAD_porph"/>
    <property type="match status" value="1"/>
</dbReference>
<accession>A0ABS2VZL2</accession>
<keyword evidence="4" id="KW-1185">Reference proteome</keyword>
<proteinExistence type="predicted"/>
<evidence type="ECO:0000313" key="4">
    <source>
        <dbReference type="Proteomes" id="UP000788262"/>
    </source>
</evidence>